<feature type="non-terminal residue" evidence="1">
    <location>
        <position position="1"/>
    </location>
</feature>
<comment type="caution">
    <text evidence="1">The sequence shown here is derived from an EMBL/GenBank/DDBJ whole genome shotgun (WGS) entry which is preliminary data.</text>
</comment>
<reference evidence="1" key="1">
    <citation type="submission" date="2023-02" db="EMBL/GenBank/DDBJ databases">
        <title>Georgenia sp.10Sc9-8, isolated from a soil sample collected from the Taklamakan desert.</title>
        <authorList>
            <person name="Liu S."/>
        </authorList>
    </citation>
    <scope>NUCLEOTIDE SEQUENCE</scope>
    <source>
        <strain evidence="1">10Sc9-8</strain>
    </source>
</reference>
<organism evidence="1 2">
    <name type="scientific">Georgenia halotolerans</name>
    <dbReference type="NCBI Taxonomy" id="3028317"/>
    <lineage>
        <taxon>Bacteria</taxon>
        <taxon>Bacillati</taxon>
        <taxon>Actinomycetota</taxon>
        <taxon>Actinomycetes</taxon>
        <taxon>Micrococcales</taxon>
        <taxon>Bogoriellaceae</taxon>
        <taxon>Georgenia</taxon>
    </lineage>
</organism>
<dbReference type="EMBL" id="JARACI010000438">
    <property type="protein sequence ID" value="MDD9205349.1"/>
    <property type="molecule type" value="Genomic_DNA"/>
</dbReference>
<protein>
    <submittedName>
        <fullName evidence="1">Uncharacterized protein</fullName>
    </submittedName>
</protein>
<name>A0ABT5TTN9_9MICO</name>
<evidence type="ECO:0000313" key="1">
    <source>
        <dbReference type="EMBL" id="MDD9205349.1"/>
    </source>
</evidence>
<sequence length="160" mass="17160">TLSLARVQEYARNMRRLTPPQFRGAEVRVVYAPRSKPEMSEYGISSAAAARIGDQRPGPSLAEALEELQLAAADDATVVEAIAAYERLASWAVAEQARAVRELADRRGSSSVAQASTSNEIAARLGITGRAAENKVGFALALTSYPEGCRRPGRRADRCA</sequence>
<accession>A0ABT5TTN9</accession>
<proteinExistence type="predicted"/>
<dbReference type="Proteomes" id="UP001165561">
    <property type="component" value="Unassembled WGS sequence"/>
</dbReference>
<keyword evidence="2" id="KW-1185">Reference proteome</keyword>
<evidence type="ECO:0000313" key="2">
    <source>
        <dbReference type="Proteomes" id="UP001165561"/>
    </source>
</evidence>
<gene>
    <name evidence="1" type="ORF">PU560_02570</name>
</gene>